<dbReference type="InterPro" id="IPR010286">
    <property type="entry name" value="METTL16/RlmF"/>
</dbReference>
<reference evidence="4" key="1">
    <citation type="submission" date="2016-05" db="EMBL/GenBank/DDBJ databases">
        <title>Comparative genomics of biotechnologically important yeasts.</title>
        <authorList>
            <consortium name="DOE Joint Genome Institute"/>
            <person name="Riley R."/>
            <person name="Haridas S."/>
            <person name="Wolfe K.H."/>
            <person name="Lopes M.R."/>
            <person name="Hittinger C.T."/>
            <person name="Goker M."/>
            <person name="Salamov A."/>
            <person name="Wisecaver J."/>
            <person name="Long T.M."/>
            <person name="Aerts A.L."/>
            <person name="Barry K."/>
            <person name="Choi C."/>
            <person name="Clum A."/>
            <person name="Coughlan A.Y."/>
            <person name="Deshpande S."/>
            <person name="Douglass A.P."/>
            <person name="Hanson S.J."/>
            <person name="Klenk H.-P."/>
            <person name="Labutti K."/>
            <person name="Lapidus A."/>
            <person name="Lindquist E."/>
            <person name="Lipzen A."/>
            <person name="Meier-Kolthoff J.P."/>
            <person name="Ohm R.A."/>
            <person name="Otillar R.P."/>
            <person name="Pangilinan J."/>
            <person name="Peng Y."/>
            <person name="Rokas A."/>
            <person name="Rosa C.A."/>
            <person name="Scheuner C."/>
            <person name="Sibirny A.A."/>
            <person name="Slot J.C."/>
            <person name="Stielow J.B."/>
            <person name="Sun H."/>
            <person name="Kurtzman C.P."/>
            <person name="Blackwell M."/>
            <person name="Grigoriev I.V."/>
            <person name="Jeffries T.W."/>
        </authorList>
    </citation>
    <scope>NUCLEOTIDE SEQUENCE [LARGE SCALE GENOMIC DNA]</scope>
    <source>
        <strain evidence="4">NRRL Y-12698</strain>
    </source>
</reference>
<evidence type="ECO:0000313" key="3">
    <source>
        <dbReference type="EMBL" id="ODQ78676.1"/>
    </source>
</evidence>
<dbReference type="Proteomes" id="UP000094336">
    <property type="component" value="Unassembled WGS sequence"/>
</dbReference>
<evidence type="ECO:0008006" key="5">
    <source>
        <dbReference type="Google" id="ProtNLM"/>
    </source>
</evidence>
<evidence type="ECO:0000256" key="1">
    <source>
        <dbReference type="ARBA" id="ARBA00022603"/>
    </source>
</evidence>
<organism evidence="3 4">
    <name type="scientific">Babjeviella inositovora NRRL Y-12698</name>
    <dbReference type="NCBI Taxonomy" id="984486"/>
    <lineage>
        <taxon>Eukaryota</taxon>
        <taxon>Fungi</taxon>
        <taxon>Dikarya</taxon>
        <taxon>Ascomycota</taxon>
        <taxon>Saccharomycotina</taxon>
        <taxon>Pichiomycetes</taxon>
        <taxon>Serinales incertae sedis</taxon>
        <taxon>Babjeviella</taxon>
    </lineage>
</organism>
<dbReference type="Pfam" id="PF05971">
    <property type="entry name" value="Methyltransf_10"/>
    <property type="match status" value="1"/>
</dbReference>
<dbReference type="SUPFAM" id="SSF53335">
    <property type="entry name" value="S-adenosyl-L-methionine-dependent methyltransferases"/>
    <property type="match status" value="1"/>
</dbReference>
<dbReference type="GO" id="GO:0005634">
    <property type="term" value="C:nucleus"/>
    <property type="evidence" value="ECO:0007669"/>
    <property type="project" value="TreeGrafter"/>
</dbReference>
<dbReference type="InterPro" id="IPR029063">
    <property type="entry name" value="SAM-dependent_MTases_sf"/>
</dbReference>
<dbReference type="EMBL" id="KV454434">
    <property type="protein sequence ID" value="ODQ78676.1"/>
    <property type="molecule type" value="Genomic_DNA"/>
</dbReference>
<name>A0A1E3QLV2_9ASCO</name>
<dbReference type="OrthoDB" id="514248at2759"/>
<keyword evidence="1" id="KW-0489">Methyltransferase</keyword>
<dbReference type="RefSeq" id="XP_018984004.1">
    <property type="nucleotide sequence ID" value="XM_019131886.1"/>
</dbReference>
<keyword evidence="4" id="KW-1185">Reference proteome</keyword>
<dbReference type="STRING" id="984486.A0A1E3QLV2"/>
<keyword evidence="2" id="KW-0808">Transferase</keyword>
<dbReference type="Gene3D" id="3.40.50.150">
    <property type="entry name" value="Vaccinia Virus protein VP39"/>
    <property type="match status" value="1"/>
</dbReference>
<dbReference type="AlphaFoldDB" id="A0A1E3QLV2"/>
<dbReference type="GeneID" id="30149739"/>
<evidence type="ECO:0000256" key="2">
    <source>
        <dbReference type="ARBA" id="ARBA00022679"/>
    </source>
</evidence>
<dbReference type="PANTHER" id="PTHR13393:SF0">
    <property type="entry name" value="RNA N6-ADENOSINE-METHYLTRANSFERASE METTL16"/>
    <property type="match status" value="1"/>
</dbReference>
<dbReference type="GO" id="GO:0008168">
    <property type="term" value="F:methyltransferase activity"/>
    <property type="evidence" value="ECO:0007669"/>
    <property type="project" value="UniProtKB-KW"/>
</dbReference>
<accession>A0A1E3QLV2</accession>
<dbReference type="PANTHER" id="PTHR13393">
    <property type="entry name" value="SAM-DEPENDENT METHYLTRANSFERASE"/>
    <property type="match status" value="1"/>
</dbReference>
<gene>
    <name evidence="3" type="ORF">BABINDRAFT_38634</name>
</gene>
<protein>
    <recommendedName>
        <fullName evidence="5">U6 small nuclear RNA (adenine-(43)-N(6))-methyltransferase</fullName>
    </recommendedName>
</protein>
<dbReference type="GO" id="GO:0070475">
    <property type="term" value="P:rRNA base methylation"/>
    <property type="evidence" value="ECO:0007669"/>
    <property type="project" value="TreeGrafter"/>
</dbReference>
<evidence type="ECO:0000313" key="4">
    <source>
        <dbReference type="Proteomes" id="UP000094336"/>
    </source>
</evidence>
<proteinExistence type="predicted"/>
<sequence>MAGSRIVRAFRETSQENKVGCSIEEPGVRKRQKTESLHFSEQIGVAKPVREGNQGTESGSPVLAIPTLENRFQVDFRTLSVHHPQLQPWFVTGTDVYDFLEPEAVVAMSKALLLQFYSIDAVFLPGRLVPRVFNRVLYLNWLKRLLDDTGCSDICGLDIGTGHSLIYPMLGHSLYGWKFIATDIDPASLLVAAENIRVNHLSPLVSLVDRSATPDVLFLDIVASSRVTFTMCNPPFYATYEQLVGKYFLRKTHSMSIPLIKASYSELVHPDGGEVGFVTKMIAESVKSRSLVKWYTTLLGQFESVSQVLANLYTAGITNSTVSELSGSSSQSLGKTRRWIVAWSFGVDRPRIAAAQLKKLKGTGIDPAHLPVKTLETVKITTEMGIVQLGERVDLMLLGSVGYEMEIKDDEVLLSFNEGIWTRAYRRKMARLEADEIVKRQKLEDEMPWKYVFLIYLDPHDTLIVWWKRGDDTKIFNSFQGWLRKNFNDVTMCPK</sequence>